<dbReference type="Proteomes" id="UP000593562">
    <property type="component" value="Unassembled WGS sequence"/>
</dbReference>
<gene>
    <name evidence="1" type="ORF">HS088_TW02G00330</name>
</gene>
<dbReference type="InParanoid" id="A0A7J7DYA5"/>
<keyword evidence="2" id="KW-1185">Reference proteome</keyword>
<comment type="caution">
    <text evidence="1">The sequence shown here is derived from an EMBL/GenBank/DDBJ whole genome shotgun (WGS) entry which is preliminary data.</text>
</comment>
<dbReference type="AlphaFoldDB" id="A0A7J7DYA5"/>
<name>A0A7J7DYA5_TRIWF</name>
<proteinExistence type="predicted"/>
<dbReference type="EMBL" id="JAAARO010000002">
    <property type="protein sequence ID" value="KAF5751317.1"/>
    <property type="molecule type" value="Genomic_DNA"/>
</dbReference>
<protein>
    <submittedName>
        <fullName evidence="1">Uncharacterized protein</fullName>
    </submittedName>
</protein>
<organism evidence="1 2">
    <name type="scientific">Tripterygium wilfordii</name>
    <name type="common">Thunder God vine</name>
    <dbReference type="NCBI Taxonomy" id="458696"/>
    <lineage>
        <taxon>Eukaryota</taxon>
        <taxon>Viridiplantae</taxon>
        <taxon>Streptophyta</taxon>
        <taxon>Embryophyta</taxon>
        <taxon>Tracheophyta</taxon>
        <taxon>Spermatophyta</taxon>
        <taxon>Magnoliopsida</taxon>
        <taxon>eudicotyledons</taxon>
        <taxon>Gunneridae</taxon>
        <taxon>Pentapetalae</taxon>
        <taxon>rosids</taxon>
        <taxon>fabids</taxon>
        <taxon>Celastrales</taxon>
        <taxon>Celastraceae</taxon>
        <taxon>Tripterygium</taxon>
    </lineage>
</organism>
<sequence>MRPASSTAPMPIIYLFYLNNKIYINGITCIPSNGSQQNQVTGRNQVLHLRWLFYFVRPMSGSDLPWIGEHICGGILQLRALRWTDRVFFMRTYHNFELNFQPQQKPVAATDDCVQFLESFWFL</sequence>
<accession>A0A7J7DYA5</accession>
<evidence type="ECO:0000313" key="1">
    <source>
        <dbReference type="EMBL" id="KAF5751317.1"/>
    </source>
</evidence>
<evidence type="ECO:0000313" key="2">
    <source>
        <dbReference type="Proteomes" id="UP000593562"/>
    </source>
</evidence>
<reference evidence="1 2" key="1">
    <citation type="journal article" date="2020" name="Nat. Commun.">
        <title>Genome of Tripterygium wilfordii and identification of cytochrome P450 involved in triptolide biosynthesis.</title>
        <authorList>
            <person name="Tu L."/>
            <person name="Su P."/>
            <person name="Zhang Z."/>
            <person name="Gao L."/>
            <person name="Wang J."/>
            <person name="Hu T."/>
            <person name="Zhou J."/>
            <person name="Zhang Y."/>
            <person name="Zhao Y."/>
            <person name="Liu Y."/>
            <person name="Song Y."/>
            <person name="Tong Y."/>
            <person name="Lu Y."/>
            <person name="Yang J."/>
            <person name="Xu C."/>
            <person name="Jia M."/>
            <person name="Peters R.J."/>
            <person name="Huang L."/>
            <person name="Gao W."/>
        </authorList>
    </citation>
    <scope>NUCLEOTIDE SEQUENCE [LARGE SCALE GENOMIC DNA]</scope>
    <source>
        <strain evidence="2">cv. XIE 37</strain>
        <tissue evidence="1">Leaf</tissue>
    </source>
</reference>